<dbReference type="OrthoDB" id="204164at2759"/>
<dbReference type="InterPro" id="IPR052086">
    <property type="entry name" value="Mannan_Polymerase_Subunit"/>
</dbReference>
<keyword evidence="2" id="KW-0808">Transferase</keyword>
<dbReference type="AlphaFoldDB" id="A0A1E3QL69"/>
<dbReference type="RefSeq" id="XP_018983761.1">
    <property type="nucleotide sequence ID" value="XM_019130873.1"/>
</dbReference>
<dbReference type="GO" id="GO:0000136">
    <property type="term" value="C:mannan polymerase complex"/>
    <property type="evidence" value="ECO:0007669"/>
    <property type="project" value="TreeGrafter"/>
</dbReference>
<dbReference type="Pfam" id="PF03452">
    <property type="entry name" value="Anp1"/>
    <property type="match status" value="1"/>
</dbReference>
<dbReference type="InterPro" id="IPR029044">
    <property type="entry name" value="Nucleotide-diphossugar_trans"/>
</dbReference>
<organism evidence="2 3">
    <name type="scientific">Babjeviella inositovora NRRL Y-12698</name>
    <dbReference type="NCBI Taxonomy" id="984486"/>
    <lineage>
        <taxon>Eukaryota</taxon>
        <taxon>Fungi</taxon>
        <taxon>Dikarya</taxon>
        <taxon>Ascomycota</taxon>
        <taxon>Saccharomycotina</taxon>
        <taxon>Pichiomycetes</taxon>
        <taxon>Serinales incertae sedis</taxon>
        <taxon>Babjeviella</taxon>
    </lineage>
</organism>
<gene>
    <name evidence="2" type="ORF">BABINDRAFT_172227</name>
</gene>
<keyword evidence="3" id="KW-1185">Reference proteome</keyword>
<dbReference type="STRING" id="984486.A0A1E3QL69"/>
<accession>A0A1E3QL69</accession>
<name>A0A1E3QL69_9ASCO</name>
<dbReference type="GO" id="GO:0006487">
    <property type="term" value="P:protein N-linked glycosylation"/>
    <property type="evidence" value="ECO:0007669"/>
    <property type="project" value="TreeGrafter"/>
</dbReference>
<protein>
    <submittedName>
        <fullName evidence="2">Glycosyltransferase family 62 protein</fullName>
    </submittedName>
</protein>
<sequence length="296" mass="33759">MVNYTHRSLAEVDTGKNILFLLSIGPSNAYGEGRTFEDLLNFLHATEYPTEKLSLGLLIVNKEEFEAIDKRITQYYEEATPSTKKFQSIKLLYAPFLESSTLDREERHHNDKQKERRRTLARARNYLLYNTMDHQDYVLWIDADIISLPDRILTTFVESDRDIITIRITQGNQNDYDRNAWVGARAKPSSEQLAQMKNDPKYVYVPHNSGDTKNLAVFANGKEEFVELDSVGGTVLFVKAEIHKQGVSHTPYYAIGTDFGIKEGYDGIETEGLCYVAQALGYKCWGMPLVTGEHVL</sequence>
<dbReference type="EMBL" id="KV454435">
    <property type="protein sequence ID" value="ODQ78433.1"/>
    <property type="molecule type" value="Genomic_DNA"/>
</dbReference>
<proteinExistence type="inferred from homology"/>
<dbReference type="PANTHER" id="PTHR43083">
    <property type="entry name" value="MANNAN POLYMERASE II"/>
    <property type="match status" value="1"/>
</dbReference>
<evidence type="ECO:0000313" key="3">
    <source>
        <dbReference type="Proteomes" id="UP000094336"/>
    </source>
</evidence>
<dbReference type="GO" id="GO:0000032">
    <property type="term" value="P:cell wall mannoprotein biosynthetic process"/>
    <property type="evidence" value="ECO:0007669"/>
    <property type="project" value="TreeGrafter"/>
</dbReference>
<evidence type="ECO:0000313" key="2">
    <source>
        <dbReference type="EMBL" id="ODQ78433.1"/>
    </source>
</evidence>
<dbReference type="Gene3D" id="3.90.550.10">
    <property type="entry name" value="Spore Coat Polysaccharide Biosynthesis Protein SpsA, Chain A"/>
    <property type="match status" value="1"/>
</dbReference>
<dbReference type="GO" id="GO:0000009">
    <property type="term" value="F:alpha-1,6-mannosyltransferase activity"/>
    <property type="evidence" value="ECO:0007669"/>
    <property type="project" value="TreeGrafter"/>
</dbReference>
<dbReference type="PANTHER" id="PTHR43083:SF6">
    <property type="entry name" value="MANNAN POLYMERASE COMPLEXES SUBUNIT MNN9"/>
    <property type="match status" value="1"/>
</dbReference>
<reference evidence="3" key="1">
    <citation type="submission" date="2016-05" db="EMBL/GenBank/DDBJ databases">
        <title>Comparative genomics of biotechnologically important yeasts.</title>
        <authorList>
            <consortium name="DOE Joint Genome Institute"/>
            <person name="Riley R."/>
            <person name="Haridas S."/>
            <person name="Wolfe K.H."/>
            <person name="Lopes M.R."/>
            <person name="Hittinger C.T."/>
            <person name="Goker M."/>
            <person name="Salamov A."/>
            <person name="Wisecaver J."/>
            <person name="Long T.M."/>
            <person name="Aerts A.L."/>
            <person name="Barry K."/>
            <person name="Choi C."/>
            <person name="Clum A."/>
            <person name="Coughlan A.Y."/>
            <person name="Deshpande S."/>
            <person name="Douglass A.P."/>
            <person name="Hanson S.J."/>
            <person name="Klenk H.-P."/>
            <person name="Labutti K."/>
            <person name="Lapidus A."/>
            <person name="Lindquist E."/>
            <person name="Lipzen A."/>
            <person name="Meier-Kolthoff J.P."/>
            <person name="Ohm R.A."/>
            <person name="Otillar R.P."/>
            <person name="Pangilinan J."/>
            <person name="Peng Y."/>
            <person name="Rokas A."/>
            <person name="Rosa C.A."/>
            <person name="Scheuner C."/>
            <person name="Sibirny A.A."/>
            <person name="Slot J.C."/>
            <person name="Stielow J.B."/>
            <person name="Sun H."/>
            <person name="Kurtzman C.P."/>
            <person name="Blackwell M."/>
            <person name="Grigoriev I.V."/>
            <person name="Jeffries T.W."/>
        </authorList>
    </citation>
    <scope>NUCLEOTIDE SEQUENCE [LARGE SCALE GENOMIC DNA]</scope>
    <source>
        <strain evidence="3">NRRL Y-12698</strain>
    </source>
</reference>
<evidence type="ECO:0000256" key="1">
    <source>
        <dbReference type="ARBA" id="ARBA00037964"/>
    </source>
</evidence>
<comment type="similarity">
    <text evidence="1">Belongs to the ANP1/MMN9/VAN1 family.</text>
</comment>
<dbReference type="SUPFAM" id="SSF53448">
    <property type="entry name" value="Nucleotide-diphospho-sugar transferases"/>
    <property type="match status" value="1"/>
</dbReference>
<dbReference type="Proteomes" id="UP000094336">
    <property type="component" value="Unassembled WGS sequence"/>
</dbReference>
<dbReference type="GeneID" id="30148726"/>